<proteinExistence type="predicted"/>
<gene>
    <name evidence="2" type="ORF">GCM10011614_09450</name>
</gene>
<comment type="caution">
    <text evidence="2">The sequence shown here is derived from an EMBL/GenBank/DDBJ whole genome shotgun (WGS) entry which is preliminary data.</text>
</comment>
<name>A0A918PBP8_9SPHN</name>
<sequence>MFLKTLKSLLSDPAGFAPRAGSALLERARLAAYRRLSPQRGAVVHYGVHRNGNAGDTALFAATRLLFESHLGKQDWIKLPVRSAVRPADVDRINRHAKAVLVGGGGLIIPDSVSASQSGWQWNIALADLKRLEVPLVLSAVGYNTFHGQSAFAQKFAEHVTETVSRAAFVGLRNTGSIRSLAAHLPDDLAAKLRFQPCPTTVLGKLLPQYAQSGETAGRHLSINLAYDRAERRFNGKVEECVAEIADAARHLASQGWRVTVALHDPRDRFFLPLLRNAGLSFDVVDIAHARLPAILAFYQGVDLTIGMRGHGQMAPFGLGGMIFTLSSHPKMNYFLEDIGQTQWGVDIRTPGFRDALIAGMEAVIVDPAATRQVIHAEQDRLWTLMAENLRLCAPHFA</sequence>
<accession>A0A918PBP8</accession>
<evidence type="ECO:0000313" key="3">
    <source>
        <dbReference type="Proteomes" id="UP000648075"/>
    </source>
</evidence>
<reference evidence="2" key="2">
    <citation type="submission" date="2020-09" db="EMBL/GenBank/DDBJ databases">
        <authorList>
            <person name="Sun Q."/>
            <person name="Kim S."/>
        </authorList>
    </citation>
    <scope>NUCLEOTIDE SEQUENCE</scope>
    <source>
        <strain evidence="2">KCTC 32255</strain>
    </source>
</reference>
<dbReference type="Pfam" id="PF04230">
    <property type="entry name" value="PS_pyruv_trans"/>
    <property type="match status" value="1"/>
</dbReference>
<evidence type="ECO:0000259" key="1">
    <source>
        <dbReference type="Pfam" id="PF04230"/>
    </source>
</evidence>
<evidence type="ECO:0000313" key="2">
    <source>
        <dbReference type="EMBL" id="GGY96681.1"/>
    </source>
</evidence>
<dbReference type="Proteomes" id="UP000648075">
    <property type="component" value="Unassembled WGS sequence"/>
</dbReference>
<feature type="domain" description="Polysaccharide pyruvyl transferase" evidence="1">
    <location>
        <begin position="55"/>
        <end position="319"/>
    </location>
</feature>
<organism evidence="2 3">
    <name type="scientific">Novosphingobium colocasiae</name>
    <dbReference type="NCBI Taxonomy" id="1256513"/>
    <lineage>
        <taxon>Bacteria</taxon>
        <taxon>Pseudomonadati</taxon>
        <taxon>Pseudomonadota</taxon>
        <taxon>Alphaproteobacteria</taxon>
        <taxon>Sphingomonadales</taxon>
        <taxon>Sphingomonadaceae</taxon>
        <taxon>Novosphingobium</taxon>
    </lineage>
</organism>
<dbReference type="InterPro" id="IPR007345">
    <property type="entry name" value="Polysacch_pyruvyl_Trfase"/>
</dbReference>
<reference evidence="2" key="1">
    <citation type="journal article" date="2014" name="Int. J. Syst. Evol. Microbiol.">
        <title>Complete genome sequence of Corynebacterium casei LMG S-19264T (=DSM 44701T), isolated from a smear-ripened cheese.</title>
        <authorList>
            <consortium name="US DOE Joint Genome Institute (JGI-PGF)"/>
            <person name="Walter F."/>
            <person name="Albersmeier A."/>
            <person name="Kalinowski J."/>
            <person name="Ruckert C."/>
        </authorList>
    </citation>
    <scope>NUCLEOTIDE SEQUENCE</scope>
    <source>
        <strain evidence="2">KCTC 32255</strain>
    </source>
</reference>
<keyword evidence="3" id="KW-1185">Reference proteome</keyword>
<dbReference type="EMBL" id="BMZA01000002">
    <property type="protein sequence ID" value="GGY96681.1"/>
    <property type="molecule type" value="Genomic_DNA"/>
</dbReference>
<protein>
    <recommendedName>
        <fullName evidence="1">Polysaccharide pyruvyl transferase domain-containing protein</fullName>
    </recommendedName>
</protein>
<dbReference type="AlphaFoldDB" id="A0A918PBP8"/>